<feature type="region of interest" description="Disordered" evidence="1">
    <location>
        <begin position="1"/>
        <end position="34"/>
    </location>
</feature>
<evidence type="ECO:0000313" key="3">
    <source>
        <dbReference type="Proteomes" id="UP000828390"/>
    </source>
</evidence>
<accession>A0A9D4LBQ1</accession>
<reference evidence="2" key="2">
    <citation type="submission" date="2020-11" db="EMBL/GenBank/DDBJ databases">
        <authorList>
            <person name="McCartney M.A."/>
            <person name="Auch B."/>
            <person name="Kono T."/>
            <person name="Mallez S."/>
            <person name="Becker A."/>
            <person name="Gohl D.M."/>
            <person name="Silverstein K.A.T."/>
            <person name="Koren S."/>
            <person name="Bechman K.B."/>
            <person name="Herman A."/>
            <person name="Abrahante J.E."/>
            <person name="Garbe J."/>
        </authorList>
    </citation>
    <scope>NUCLEOTIDE SEQUENCE</scope>
    <source>
        <strain evidence="2">Duluth1</strain>
        <tissue evidence="2">Whole animal</tissue>
    </source>
</reference>
<evidence type="ECO:0000313" key="2">
    <source>
        <dbReference type="EMBL" id="KAH3855186.1"/>
    </source>
</evidence>
<comment type="caution">
    <text evidence="2">The sequence shown here is derived from an EMBL/GenBank/DDBJ whole genome shotgun (WGS) entry which is preliminary data.</text>
</comment>
<protein>
    <submittedName>
        <fullName evidence="2">Uncharacterized protein</fullName>
    </submittedName>
</protein>
<feature type="compositionally biased region" description="Basic and acidic residues" evidence="1">
    <location>
        <begin position="104"/>
        <end position="115"/>
    </location>
</feature>
<gene>
    <name evidence="2" type="ORF">DPMN_097750</name>
</gene>
<feature type="compositionally biased region" description="Basic residues" evidence="1">
    <location>
        <begin position="116"/>
        <end position="125"/>
    </location>
</feature>
<feature type="region of interest" description="Disordered" evidence="1">
    <location>
        <begin position="67"/>
        <end position="194"/>
    </location>
</feature>
<dbReference type="EMBL" id="JAIWYP010000003">
    <property type="protein sequence ID" value="KAH3855186.1"/>
    <property type="molecule type" value="Genomic_DNA"/>
</dbReference>
<proteinExistence type="predicted"/>
<name>A0A9D4LBQ1_DREPO</name>
<evidence type="ECO:0000256" key="1">
    <source>
        <dbReference type="SAM" id="MobiDB-lite"/>
    </source>
</evidence>
<feature type="compositionally biased region" description="Basic and acidic residues" evidence="1">
    <location>
        <begin position="185"/>
        <end position="194"/>
    </location>
</feature>
<feature type="compositionally biased region" description="Basic and acidic residues" evidence="1">
    <location>
        <begin position="167"/>
        <end position="176"/>
    </location>
</feature>
<dbReference type="AlphaFoldDB" id="A0A9D4LBQ1"/>
<organism evidence="2 3">
    <name type="scientific">Dreissena polymorpha</name>
    <name type="common">Zebra mussel</name>
    <name type="synonym">Mytilus polymorpha</name>
    <dbReference type="NCBI Taxonomy" id="45954"/>
    <lineage>
        <taxon>Eukaryota</taxon>
        <taxon>Metazoa</taxon>
        <taxon>Spiralia</taxon>
        <taxon>Lophotrochozoa</taxon>
        <taxon>Mollusca</taxon>
        <taxon>Bivalvia</taxon>
        <taxon>Autobranchia</taxon>
        <taxon>Heteroconchia</taxon>
        <taxon>Euheterodonta</taxon>
        <taxon>Imparidentia</taxon>
        <taxon>Neoheterodontei</taxon>
        <taxon>Myida</taxon>
        <taxon>Dreissenoidea</taxon>
        <taxon>Dreissenidae</taxon>
        <taxon>Dreissena</taxon>
    </lineage>
</organism>
<feature type="compositionally biased region" description="Polar residues" evidence="1">
    <location>
        <begin position="77"/>
        <end position="90"/>
    </location>
</feature>
<feature type="compositionally biased region" description="Basic and acidic residues" evidence="1">
    <location>
        <begin position="1"/>
        <end position="21"/>
    </location>
</feature>
<feature type="compositionally biased region" description="Basic and acidic residues" evidence="1">
    <location>
        <begin position="126"/>
        <end position="158"/>
    </location>
</feature>
<keyword evidence="3" id="KW-1185">Reference proteome</keyword>
<dbReference type="Proteomes" id="UP000828390">
    <property type="component" value="Unassembled WGS sequence"/>
</dbReference>
<sequence>MEDETAKTAKADKTPNDKHTENGQSAKLYSRATRSECSVNDQDVIFLNNASVPPSERLWRFAIKNRKKQQDLKDEQAQSTSQTHIPSVRSNEAIFEGLKHRLKDARNELIQDKGPSKARKKKKKSSERQMKAHKYKSEYRSVKSKARHMETCETKKANEANTSKKSTQLDEAKDNSHATTVQTEMEPKSKETQHDICNKQVQDLIDISKSKNDWKPGSISMVTFEEKKSMYDSVLKKRLNCGSRLETLSKEIGKKASN</sequence>
<reference evidence="2" key="1">
    <citation type="journal article" date="2019" name="bioRxiv">
        <title>The Genome of the Zebra Mussel, Dreissena polymorpha: A Resource for Invasive Species Research.</title>
        <authorList>
            <person name="McCartney M.A."/>
            <person name="Auch B."/>
            <person name="Kono T."/>
            <person name="Mallez S."/>
            <person name="Zhang Y."/>
            <person name="Obille A."/>
            <person name="Becker A."/>
            <person name="Abrahante J.E."/>
            <person name="Garbe J."/>
            <person name="Badalamenti J.P."/>
            <person name="Herman A."/>
            <person name="Mangelson H."/>
            <person name="Liachko I."/>
            <person name="Sullivan S."/>
            <person name="Sone E.D."/>
            <person name="Koren S."/>
            <person name="Silverstein K.A.T."/>
            <person name="Beckman K.B."/>
            <person name="Gohl D.M."/>
        </authorList>
    </citation>
    <scope>NUCLEOTIDE SEQUENCE</scope>
    <source>
        <strain evidence="2">Duluth1</strain>
        <tissue evidence="2">Whole animal</tissue>
    </source>
</reference>